<dbReference type="EMBL" id="CAJHJT010000001">
    <property type="protein sequence ID" value="CAD6992932.1"/>
    <property type="molecule type" value="Genomic_DNA"/>
</dbReference>
<dbReference type="Proteomes" id="UP000606786">
    <property type="component" value="Unassembled WGS sequence"/>
</dbReference>
<name>A0A811U1F7_CERCA</name>
<proteinExistence type="predicted"/>
<feature type="non-terminal residue" evidence="1">
    <location>
        <position position="59"/>
    </location>
</feature>
<sequence length="59" mass="7033">MECAVESSLTDKTNYFALAPRRLFEIKMLYKTFGPLHELYYIDIFQRITIQLLGEENEE</sequence>
<evidence type="ECO:0000313" key="2">
    <source>
        <dbReference type="Proteomes" id="UP000606786"/>
    </source>
</evidence>
<reference evidence="1" key="1">
    <citation type="submission" date="2020-11" db="EMBL/GenBank/DDBJ databases">
        <authorList>
            <person name="Whitehead M."/>
        </authorList>
    </citation>
    <scope>NUCLEOTIDE SEQUENCE</scope>
    <source>
        <strain evidence="1">EGII</strain>
    </source>
</reference>
<comment type="caution">
    <text evidence="1">The sequence shown here is derived from an EMBL/GenBank/DDBJ whole genome shotgun (WGS) entry which is preliminary data.</text>
</comment>
<organism evidence="1 2">
    <name type="scientific">Ceratitis capitata</name>
    <name type="common">Mediterranean fruit fly</name>
    <name type="synonym">Tephritis capitata</name>
    <dbReference type="NCBI Taxonomy" id="7213"/>
    <lineage>
        <taxon>Eukaryota</taxon>
        <taxon>Metazoa</taxon>
        <taxon>Ecdysozoa</taxon>
        <taxon>Arthropoda</taxon>
        <taxon>Hexapoda</taxon>
        <taxon>Insecta</taxon>
        <taxon>Pterygota</taxon>
        <taxon>Neoptera</taxon>
        <taxon>Endopterygota</taxon>
        <taxon>Diptera</taxon>
        <taxon>Brachycera</taxon>
        <taxon>Muscomorpha</taxon>
        <taxon>Tephritoidea</taxon>
        <taxon>Tephritidae</taxon>
        <taxon>Ceratitis</taxon>
        <taxon>Ceratitis</taxon>
    </lineage>
</organism>
<protein>
    <submittedName>
        <fullName evidence="1">(Mediterranean fruit fly) hypothetical protein</fullName>
    </submittedName>
</protein>
<accession>A0A811U1F7</accession>
<dbReference type="AlphaFoldDB" id="A0A811U1F7"/>
<evidence type="ECO:0000313" key="1">
    <source>
        <dbReference type="EMBL" id="CAD6992932.1"/>
    </source>
</evidence>
<gene>
    <name evidence="1" type="ORF">CCAP1982_LOCUS1765</name>
</gene>
<keyword evidence="2" id="KW-1185">Reference proteome</keyword>